<dbReference type="InterPro" id="IPR036047">
    <property type="entry name" value="F-box-like_dom_sf"/>
</dbReference>
<dbReference type="CDD" id="cd09917">
    <property type="entry name" value="F-box_SF"/>
    <property type="match status" value="1"/>
</dbReference>
<dbReference type="Proteomes" id="UP000799750">
    <property type="component" value="Unassembled WGS sequence"/>
</dbReference>
<dbReference type="InterPro" id="IPR001810">
    <property type="entry name" value="F-box_dom"/>
</dbReference>
<reference evidence="3" key="1">
    <citation type="journal article" date="2020" name="Stud. Mycol.">
        <title>101 Dothideomycetes genomes: a test case for predicting lifestyles and emergence of pathogens.</title>
        <authorList>
            <person name="Haridas S."/>
            <person name="Albert R."/>
            <person name="Binder M."/>
            <person name="Bloem J."/>
            <person name="Labutti K."/>
            <person name="Salamov A."/>
            <person name="Andreopoulos B."/>
            <person name="Baker S."/>
            <person name="Barry K."/>
            <person name="Bills G."/>
            <person name="Bluhm B."/>
            <person name="Cannon C."/>
            <person name="Castanera R."/>
            <person name="Culley D."/>
            <person name="Daum C."/>
            <person name="Ezra D."/>
            <person name="Gonzalez J."/>
            <person name="Henrissat B."/>
            <person name="Kuo A."/>
            <person name="Liang C."/>
            <person name="Lipzen A."/>
            <person name="Lutzoni F."/>
            <person name="Magnuson J."/>
            <person name="Mondo S."/>
            <person name="Nolan M."/>
            <person name="Ohm R."/>
            <person name="Pangilinan J."/>
            <person name="Park H.-J."/>
            <person name="Ramirez L."/>
            <person name="Alfaro M."/>
            <person name="Sun H."/>
            <person name="Tritt A."/>
            <person name="Yoshinaga Y."/>
            <person name="Zwiers L.-H."/>
            <person name="Turgeon B."/>
            <person name="Goodwin S."/>
            <person name="Spatafora J."/>
            <person name="Crous P."/>
            <person name="Grigoriev I."/>
        </authorList>
    </citation>
    <scope>NUCLEOTIDE SEQUENCE</scope>
    <source>
        <strain evidence="3">CBS 269.34</strain>
    </source>
</reference>
<dbReference type="EMBL" id="MU004189">
    <property type="protein sequence ID" value="KAF2495367.1"/>
    <property type="molecule type" value="Genomic_DNA"/>
</dbReference>
<gene>
    <name evidence="3" type="ORF">BU16DRAFT_582072</name>
</gene>
<organism evidence="3 4">
    <name type="scientific">Lophium mytilinum</name>
    <dbReference type="NCBI Taxonomy" id="390894"/>
    <lineage>
        <taxon>Eukaryota</taxon>
        <taxon>Fungi</taxon>
        <taxon>Dikarya</taxon>
        <taxon>Ascomycota</taxon>
        <taxon>Pezizomycotina</taxon>
        <taxon>Dothideomycetes</taxon>
        <taxon>Pleosporomycetidae</taxon>
        <taxon>Mytilinidiales</taxon>
        <taxon>Mytilinidiaceae</taxon>
        <taxon>Lophium</taxon>
    </lineage>
</organism>
<evidence type="ECO:0000313" key="4">
    <source>
        <dbReference type="Proteomes" id="UP000799750"/>
    </source>
</evidence>
<evidence type="ECO:0000259" key="2">
    <source>
        <dbReference type="SMART" id="SM00256"/>
    </source>
</evidence>
<proteinExistence type="predicted"/>
<feature type="region of interest" description="Disordered" evidence="1">
    <location>
        <begin position="1"/>
        <end position="22"/>
    </location>
</feature>
<evidence type="ECO:0000313" key="3">
    <source>
        <dbReference type="EMBL" id="KAF2495367.1"/>
    </source>
</evidence>
<dbReference type="Gene3D" id="1.20.1280.50">
    <property type="match status" value="1"/>
</dbReference>
<sequence length="253" mass="28601">MAPQSPSVGGEPPDSPLSLAGPQLDAPSAMTRCFFTVELHEQILLKLPMGEILKCMRVSRQWKDLIDHIPSLQRALWMAPPASGPLDVRRSIEKLVHCNVEGDGRVTINQPSPAWTACPYPSVSFKLHPQLINSSGDCPLKLWYYLFRNSPSIFRDKDKDKTELVLDYSFLNCSKVFASKSWSRMYITDPPVTVARFSLAFPRVWVEVHSPGGVTMNEFLLAIEKEAWRLHRSLRKGSMNLKLWAAPEQPDSR</sequence>
<dbReference type="AlphaFoldDB" id="A0A6A6QWK8"/>
<dbReference type="OrthoDB" id="3800738at2759"/>
<dbReference type="SMART" id="SM00256">
    <property type="entry name" value="FBOX"/>
    <property type="match status" value="1"/>
</dbReference>
<evidence type="ECO:0000256" key="1">
    <source>
        <dbReference type="SAM" id="MobiDB-lite"/>
    </source>
</evidence>
<dbReference type="Pfam" id="PF00646">
    <property type="entry name" value="F-box"/>
    <property type="match status" value="1"/>
</dbReference>
<accession>A0A6A6QWK8</accession>
<feature type="domain" description="F-box" evidence="2">
    <location>
        <begin position="35"/>
        <end position="75"/>
    </location>
</feature>
<dbReference type="SUPFAM" id="SSF81383">
    <property type="entry name" value="F-box domain"/>
    <property type="match status" value="1"/>
</dbReference>
<protein>
    <recommendedName>
        <fullName evidence="2">F-box domain-containing protein</fullName>
    </recommendedName>
</protein>
<name>A0A6A6QWK8_9PEZI</name>
<keyword evidence="4" id="KW-1185">Reference proteome</keyword>